<accession>A0A6I0DZJ3</accession>
<name>A0A6I0DZJ3_BRUAN</name>
<evidence type="ECO:0000313" key="2">
    <source>
        <dbReference type="EMBL" id="KAB2803145.1"/>
    </source>
</evidence>
<sequence length="61" mass="6795">MQDATRSASKATLPERNLPVVRCVECANFNSLLQLDFPDQFGDPNPFGPTWFREIGSPVRG</sequence>
<evidence type="ECO:0000313" key="4">
    <source>
        <dbReference type="Proteomes" id="UP000481876"/>
    </source>
</evidence>
<gene>
    <name evidence="1" type="ORF">F9L04_02510</name>
    <name evidence="2" type="ORF">F9L06_03025</name>
</gene>
<organism evidence="2 3">
    <name type="scientific">Brucella anthropi</name>
    <name type="common">Ochrobactrum anthropi</name>
    <dbReference type="NCBI Taxonomy" id="529"/>
    <lineage>
        <taxon>Bacteria</taxon>
        <taxon>Pseudomonadati</taxon>
        <taxon>Pseudomonadota</taxon>
        <taxon>Alphaproteobacteria</taxon>
        <taxon>Hyphomicrobiales</taxon>
        <taxon>Brucellaceae</taxon>
        <taxon>Brucella/Ochrobactrum group</taxon>
        <taxon>Brucella</taxon>
    </lineage>
</organism>
<reference evidence="3 4" key="1">
    <citation type="submission" date="2019-09" db="EMBL/GenBank/DDBJ databases">
        <title>Taxonomic organization of the family Brucellaceae based on a phylogenomic approach.</title>
        <authorList>
            <person name="Leclercq S."/>
            <person name="Cloeckaert A."/>
            <person name="Zygmunt M.S."/>
        </authorList>
    </citation>
    <scope>NUCLEOTIDE SEQUENCE [LARGE SCALE GENOMIC DNA]</scope>
    <source>
        <strain evidence="2 3">CCUG 34461</strain>
        <strain evidence="1 4">LMG 3313</strain>
    </source>
</reference>
<protein>
    <submittedName>
        <fullName evidence="2">Uncharacterized protein</fullName>
    </submittedName>
</protein>
<dbReference type="AlphaFoldDB" id="A0A6I0DZJ3"/>
<evidence type="ECO:0000313" key="1">
    <source>
        <dbReference type="EMBL" id="KAB2772999.1"/>
    </source>
</evidence>
<dbReference type="Proteomes" id="UP000481876">
    <property type="component" value="Unassembled WGS sequence"/>
</dbReference>
<comment type="caution">
    <text evidence="2">The sequence shown here is derived from an EMBL/GenBank/DDBJ whole genome shotgun (WGS) entry which is preliminary data.</text>
</comment>
<evidence type="ECO:0000313" key="3">
    <source>
        <dbReference type="Proteomes" id="UP000441102"/>
    </source>
</evidence>
<dbReference type="EMBL" id="WBWX01000001">
    <property type="protein sequence ID" value="KAB2803145.1"/>
    <property type="molecule type" value="Genomic_DNA"/>
</dbReference>
<proteinExistence type="predicted"/>
<dbReference type="Proteomes" id="UP000441102">
    <property type="component" value="Unassembled WGS sequence"/>
</dbReference>
<dbReference type="EMBL" id="WBWS01000002">
    <property type="protein sequence ID" value="KAB2772999.1"/>
    <property type="molecule type" value="Genomic_DNA"/>
</dbReference>